<reference evidence="2 3" key="2">
    <citation type="submission" date="2018-11" db="EMBL/GenBank/DDBJ databases">
        <authorList>
            <consortium name="Pathogen Informatics"/>
        </authorList>
    </citation>
    <scope>NUCLEOTIDE SEQUENCE [LARGE SCALE GENOMIC DNA]</scope>
    <source>
        <strain evidence="2 3">Egypt</strain>
    </source>
</reference>
<dbReference type="Proteomes" id="UP000272942">
    <property type="component" value="Unassembled WGS sequence"/>
</dbReference>
<proteinExistence type="predicted"/>
<sequence>MLVGRGFPEKSKEVQREFALEQFQEGLLNPVTKRELQGRAPLTLGEAVRRVEAFDFQEPMKREGRERLEEPQRASSSRFPVRVPWRPKPQSYAGAVNRWQKTGAK</sequence>
<gene>
    <name evidence="2" type="ORF">ECPE_LOCUS15452</name>
</gene>
<dbReference type="OrthoDB" id="6280013at2759"/>
<evidence type="ECO:0000256" key="1">
    <source>
        <dbReference type="SAM" id="MobiDB-lite"/>
    </source>
</evidence>
<accession>A0A183B8B7</accession>
<dbReference type="WBParaSite" id="ECPE_0001549201-mRNA-1">
    <property type="protein sequence ID" value="ECPE_0001549201-mRNA-1"/>
    <property type="gene ID" value="ECPE_0001549201"/>
</dbReference>
<organism evidence="4">
    <name type="scientific">Echinostoma caproni</name>
    <dbReference type="NCBI Taxonomy" id="27848"/>
    <lineage>
        <taxon>Eukaryota</taxon>
        <taxon>Metazoa</taxon>
        <taxon>Spiralia</taxon>
        <taxon>Lophotrochozoa</taxon>
        <taxon>Platyhelminthes</taxon>
        <taxon>Trematoda</taxon>
        <taxon>Digenea</taxon>
        <taxon>Plagiorchiida</taxon>
        <taxon>Echinostomata</taxon>
        <taxon>Echinostomatoidea</taxon>
        <taxon>Echinostomatidae</taxon>
        <taxon>Echinostoma</taxon>
    </lineage>
</organism>
<feature type="region of interest" description="Disordered" evidence="1">
    <location>
        <begin position="60"/>
        <end position="105"/>
    </location>
</feature>
<protein>
    <submittedName>
        <fullName evidence="4">LEM domain-containing protein</fullName>
    </submittedName>
</protein>
<reference evidence="4" key="1">
    <citation type="submission" date="2016-06" db="UniProtKB">
        <authorList>
            <consortium name="WormBaseParasite"/>
        </authorList>
    </citation>
    <scope>IDENTIFICATION</scope>
</reference>
<dbReference type="AlphaFoldDB" id="A0A183B8B7"/>
<dbReference type="EMBL" id="UZAN01060606">
    <property type="protein sequence ID" value="VDP92724.1"/>
    <property type="molecule type" value="Genomic_DNA"/>
</dbReference>
<evidence type="ECO:0000313" key="2">
    <source>
        <dbReference type="EMBL" id="VDP92724.1"/>
    </source>
</evidence>
<evidence type="ECO:0000313" key="3">
    <source>
        <dbReference type="Proteomes" id="UP000272942"/>
    </source>
</evidence>
<keyword evidence="3" id="KW-1185">Reference proteome</keyword>
<evidence type="ECO:0000313" key="4">
    <source>
        <dbReference type="WBParaSite" id="ECPE_0001549201-mRNA-1"/>
    </source>
</evidence>
<name>A0A183B8B7_9TREM</name>
<feature type="compositionally biased region" description="Basic and acidic residues" evidence="1">
    <location>
        <begin position="60"/>
        <end position="72"/>
    </location>
</feature>